<evidence type="ECO:0000313" key="1">
    <source>
        <dbReference type="EMBL" id="ADV82834.1"/>
    </source>
</evidence>
<protein>
    <recommendedName>
        <fullName evidence="3">Response regulator receiver protein</fullName>
    </recommendedName>
</protein>
<dbReference type="EMBL" id="CP002467">
    <property type="protein sequence ID" value="ADV82834.1"/>
    <property type="molecule type" value="Genomic_DNA"/>
</dbReference>
<dbReference type="eggNOG" id="ENOG502ZK83">
    <property type="taxonomic scope" value="Bacteria"/>
</dbReference>
<proteinExistence type="predicted"/>
<reference evidence="1 2" key="1">
    <citation type="journal article" date="2012" name="Stand. Genomic Sci.">
        <title>Complete genome sequence of Terriglobus saanensis type strain SP1PR4(T), an Acidobacteria from tundra soil.</title>
        <authorList>
            <person name="Rawat S.R."/>
            <person name="Mannisto M.K."/>
            <person name="Starovoytov V."/>
            <person name="Goodwin L."/>
            <person name="Nolan M."/>
            <person name="Hauser L."/>
            <person name="Land M."/>
            <person name="Davenport K.W."/>
            <person name="Woyke T."/>
            <person name="Haggblom M.M."/>
        </authorList>
    </citation>
    <scope>NUCLEOTIDE SEQUENCE</scope>
    <source>
        <strain evidence="2">ATCC BAA-1853 / DSM 23119 / SP1PR4</strain>
    </source>
</reference>
<dbReference type="AlphaFoldDB" id="E8V7C1"/>
<dbReference type="KEGG" id="tsa:AciPR4_2030"/>
<sequence length="127" mass="13953">MSTTKKQIVVFGRNATLMETRLLVLETTGFQGRGISSIADLVHTICMDEADLVLLCHTLSDEDVGSALAIVTDANPHMPILRLTFSPWAEQLKEETILNVLDGPYRLLESVKMLLSSPATTEFLPVP</sequence>
<dbReference type="RefSeq" id="WP_013568567.1">
    <property type="nucleotide sequence ID" value="NC_014963.1"/>
</dbReference>
<organism evidence="1 2">
    <name type="scientific">Terriglobus saanensis (strain ATCC BAA-1853 / DSM 23119 / SP1PR4)</name>
    <dbReference type="NCBI Taxonomy" id="401053"/>
    <lineage>
        <taxon>Bacteria</taxon>
        <taxon>Pseudomonadati</taxon>
        <taxon>Acidobacteriota</taxon>
        <taxon>Terriglobia</taxon>
        <taxon>Terriglobales</taxon>
        <taxon>Acidobacteriaceae</taxon>
        <taxon>Terriglobus</taxon>
    </lineage>
</organism>
<dbReference type="HOGENOM" id="CLU_2025623_0_0_0"/>
<evidence type="ECO:0008006" key="3">
    <source>
        <dbReference type="Google" id="ProtNLM"/>
    </source>
</evidence>
<evidence type="ECO:0000313" key="2">
    <source>
        <dbReference type="Proteomes" id="UP000006844"/>
    </source>
</evidence>
<gene>
    <name evidence="1" type="ordered locus">AciPR4_2030</name>
</gene>
<name>E8V7C1_TERSS</name>
<keyword evidence="2" id="KW-1185">Reference proteome</keyword>
<dbReference type="Proteomes" id="UP000006844">
    <property type="component" value="Chromosome"/>
</dbReference>
<accession>E8V7C1</accession>